<dbReference type="InterPro" id="IPR009327">
    <property type="entry name" value="Cupin_DUF985"/>
</dbReference>
<evidence type="ECO:0000313" key="2">
    <source>
        <dbReference type="EMBL" id="MBX7500786.1"/>
    </source>
</evidence>
<dbReference type="PANTHER" id="PTHR33387:SF3">
    <property type="entry name" value="DUF985 DOMAIN-CONTAINING PROTEIN"/>
    <property type="match status" value="1"/>
</dbReference>
<keyword evidence="3" id="KW-1185">Reference proteome</keyword>
<dbReference type="RefSeq" id="WP_221601426.1">
    <property type="nucleotide sequence ID" value="NZ_JAIGNU010000001.1"/>
</dbReference>
<feature type="domain" description="DUF985" evidence="1">
    <location>
        <begin position="6"/>
        <end position="137"/>
    </location>
</feature>
<dbReference type="InterPro" id="IPR014710">
    <property type="entry name" value="RmlC-like_jellyroll"/>
</dbReference>
<accession>A0ABS7JT15</accession>
<comment type="caution">
    <text evidence="2">The sequence shown here is derived from an EMBL/GenBank/DDBJ whole genome shotgun (WGS) entry which is preliminary data.</text>
</comment>
<protein>
    <submittedName>
        <fullName evidence="2">Cupin domain-containing protein</fullName>
    </submittedName>
</protein>
<evidence type="ECO:0000259" key="1">
    <source>
        <dbReference type="Pfam" id="PF06172"/>
    </source>
</evidence>
<proteinExistence type="predicted"/>
<dbReference type="PANTHER" id="PTHR33387">
    <property type="entry name" value="RMLC-LIKE JELLY ROLL FOLD PROTEIN"/>
    <property type="match status" value="1"/>
</dbReference>
<evidence type="ECO:0000313" key="3">
    <source>
        <dbReference type="Proteomes" id="UP000782554"/>
    </source>
</evidence>
<dbReference type="Pfam" id="PF06172">
    <property type="entry name" value="Cupin_5"/>
    <property type="match status" value="1"/>
</dbReference>
<name>A0ABS7JT15_9SPHN</name>
<dbReference type="EMBL" id="JAIGNU010000001">
    <property type="protein sequence ID" value="MBX7500786.1"/>
    <property type="molecule type" value="Genomic_DNA"/>
</dbReference>
<dbReference type="CDD" id="cd06121">
    <property type="entry name" value="cupin_YML079wp"/>
    <property type="match status" value="1"/>
</dbReference>
<organism evidence="2 3">
    <name type="scientific">Qipengyuania mesophila</name>
    <dbReference type="NCBI Taxonomy" id="2867246"/>
    <lineage>
        <taxon>Bacteria</taxon>
        <taxon>Pseudomonadati</taxon>
        <taxon>Pseudomonadota</taxon>
        <taxon>Alphaproteobacteria</taxon>
        <taxon>Sphingomonadales</taxon>
        <taxon>Erythrobacteraceae</taxon>
        <taxon>Qipengyuania</taxon>
    </lineage>
</organism>
<dbReference type="InterPro" id="IPR039935">
    <property type="entry name" value="YML079W-like"/>
</dbReference>
<sequence length="145" mass="15693">MTSARAIIKRLGLEPHPEGGWYRETWRAPAAEGERAAATAIHFLLEHGQASHWHRVDASEIWLWHTGDALELSLAETDHSPVETITLGPDLIGGQAVQHVIAPHWWQAARPAAGAHGYVLVSCVVAPAFEFAGFELAPAGWEPGA</sequence>
<dbReference type="InterPro" id="IPR011051">
    <property type="entry name" value="RmlC_Cupin_sf"/>
</dbReference>
<reference evidence="2 3" key="1">
    <citation type="submission" date="2021-08" db="EMBL/GenBank/DDBJ databases">
        <title>Comparative Genomics Analysis of the Genus Qipengyuania Reveals Extensive Genetic Diversity and Metabolic Versatility, Including the Description of Fifteen Novel Species.</title>
        <authorList>
            <person name="Liu Y."/>
        </authorList>
    </citation>
    <scope>NUCLEOTIDE SEQUENCE [LARGE SCALE GENOMIC DNA]</scope>
    <source>
        <strain evidence="2 3">YG27</strain>
    </source>
</reference>
<dbReference type="Proteomes" id="UP000782554">
    <property type="component" value="Unassembled WGS sequence"/>
</dbReference>
<dbReference type="Gene3D" id="2.60.120.10">
    <property type="entry name" value="Jelly Rolls"/>
    <property type="match status" value="1"/>
</dbReference>
<dbReference type="SUPFAM" id="SSF51182">
    <property type="entry name" value="RmlC-like cupins"/>
    <property type="match status" value="1"/>
</dbReference>
<gene>
    <name evidence="2" type="ORF">K3181_04970</name>
</gene>